<reference evidence="1 4" key="3">
    <citation type="submission" date="2019-09" db="EMBL/GenBank/DDBJ databases">
        <title>The hologenome of the rock-dwelling lichen Lasallia pustulata.</title>
        <authorList>
            <person name="Greshake Tzovaras B."/>
            <person name="Segers F."/>
            <person name="Bicker A."/>
            <person name="Dal Grande F."/>
            <person name="Otte J."/>
            <person name="Hankeln T."/>
            <person name="Schmitt I."/>
            <person name="Ebersberger I."/>
        </authorList>
    </citation>
    <scope>NUCLEOTIDE SEQUENCE [LARGE SCALE GENOMIC DNA]</scope>
    <source>
        <strain evidence="1">A1-1</strain>
    </source>
</reference>
<evidence type="ECO:0000313" key="1">
    <source>
        <dbReference type="EMBL" id="KAA6406980.1"/>
    </source>
</evidence>
<dbReference type="EMBL" id="FWEW01002291">
    <property type="protein sequence ID" value="SLM38174.1"/>
    <property type="molecule type" value="Genomic_DNA"/>
</dbReference>
<reference evidence="3" key="2">
    <citation type="submission" date="2017-03" db="EMBL/GenBank/DDBJ databases">
        <authorList>
            <person name="Sharma R."/>
            <person name="Thines M."/>
        </authorList>
    </citation>
    <scope>NUCLEOTIDE SEQUENCE [LARGE SCALE GENOMIC DNA]</scope>
</reference>
<dbReference type="OrthoDB" id="3549294at2759"/>
<protein>
    <submittedName>
        <fullName evidence="2">Uncharacterized protein</fullName>
    </submittedName>
</protein>
<dbReference type="AlphaFoldDB" id="A0A1W5D4X0"/>
<dbReference type="Proteomes" id="UP000324767">
    <property type="component" value="Unassembled WGS sequence"/>
</dbReference>
<dbReference type="Proteomes" id="UP000192927">
    <property type="component" value="Unassembled WGS sequence"/>
</dbReference>
<organism evidence="2 3">
    <name type="scientific">Lasallia pustulata</name>
    <dbReference type="NCBI Taxonomy" id="136370"/>
    <lineage>
        <taxon>Eukaryota</taxon>
        <taxon>Fungi</taxon>
        <taxon>Dikarya</taxon>
        <taxon>Ascomycota</taxon>
        <taxon>Pezizomycotina</taxon>
        <taxon>Lecanoromycetes</taxon>
        <taxon>OSLEUM clade</taxon>
        <taxon>Umbilicariomycetidae</taxon>
        <taxon>Umbilicariales</taxon>
        <taxon>Umbilicariaceae</taxon>
        <taxon>Lasallia</taxon>
    </lineage>
</organism>
<keyword evidence="3" id="KW-1185">Reference proteome</keyword>
<gene>
    <name evidence="1" type="ORF">FRX48_09278</name>
</gene>
<sequence length="651" mass="72834">MVEMEDAVRASQAEIQCMLARSYQIWSTYSNEATVENGLQLCDVQLQNILGRVPAFLANPFTQYSGSPHLRLEHRRLNSSSSELLVSGRSTWRIAKGDCDLEDKIIPHQLLLGVQRSTPCYFANDSRFANWPGLQGEQGSAVRGNYLAIVAFAYAYILSALWVEMQQQPDDATHDSVQMKDRIFYLAPQANGMCGCSKDSLGALVVDIGDVDDDAARWWAAILATGEGWRAEIMRNGSVYRSPWSICIAATQTFRLRRTASRQHLRKGIFVPPSSKVALKYLSDFSMLHCINSQCSVALAATLTFPSLGTRTVITLPLPNPVSIIAMPRNTHSSIAEFQQTKGTISEDSKVLPYYMTLSCNRHGMRALLCGSFFDPEVSCNLVSPWFQPILEVVDSLVRTGDYERLAIVMGKRQPKLAALWMGAIISGMANTIFQQVRIGSMTIELHASAWTATTHSFINLKPEGLCGNDGTEISRTNECRLLYLAEAEGHSRLPISPWKPFGTTLLCDTDIDIRRHAKCTGHYLQYTSWSWDLHDGKALEDRGFTADEGDKNTITATPVSLNLPKHIFLKSEMLSEVATRSIFGWLRNSGWPKREKELYCHSWIEIEGSDEDLEDMDSHDGDLQKANTQAVEGWLEQQHTKGWYISRGQL</sequence>
<evidence type="ECO:0000313" key="4">
    <source>
        <dbReference type="Proteomes" id="UP000324767"/>
    </source>
</evidence>
<dbReference type="EMBL" id="VXIT01000021">
    <property type="protein sequence ID" value="KAA6406980.1"/>
    <property type="molecule type" value="Genomic_DNA"/>
</dbReference>
<evidence type="ECO:0000313" key="2">
    <source>
        <dbReference type="EMBL" id="SLM38174.1"/>
    </source>
</evidence>
<accession>A0A1W5D4X0</accession>
<reference evidence="2" key="1">
    <citation type="submission" date="2017-03" db="EMBL/GenBank/DDBJ databases">
        <authorList>
            <person name="Afonso C.L."/>
            <person name="Miller P.J."/>
            <person name="Scott M.A."/>
            <person name="Spackman E."/>
            <person name="Goraichik I."/>
            <person name="Dimitrov K.M."/>
            <person name="Suarez D.L."/>
            <person name="Swayne D.E."/>
        </authorList>
    </citation>
    <scope>NUCLEOTIDE SEQUENCE [LARGE SCALE GENOMIC DNA]</scope>
</reference>
<name>A0A1W5D4X0_9LECA</name>
<evidence type="ECO:0000313" key="3">
    <source>
        <dbReference type="Proteomes" id="UP000192927"/>
    </source>
</evidence>
<proteinExistence type="predicted"/>